<evidence type="ECO:0000259" key="14">
    <source>
        <dbReference type="Pfam" id="PF01966"/>
    </source>
</evidence>
<feature type="region of interest" description="Disordered" evidence="12">
    <location>
        <begin position="1"/>
        <end position="27"/>
    </location>
</feature>
<gene>
    <name evidence="16" type="ORF">CferDRAFT_0081</name>
</gene>
<dbReference type="GO" id="GO:0003723">
    <property type="term" value="F:RNA binding"/>
    <property type="evidence" value="ECO:0007669"/>
    <property type="project" value="UniProtKB-KW"/>
</dbReference>
<evidence type="ECO:0000256" key="6">
    <source>
        <dbReference type="ARBA" id="ARBA00022741"/>
    </source>
</evidence>
<dbReference type="Gene3D" id="1.10.3090.10">
    <property type="entry name" value="cca-adding enzyme, domain 2"/>
    <property type="match status" value="1"/>
</dbReference>
<name>Q0YP55_9CHLB</name>
<dbReference type="GO" id="GO:0005524">
    <property type="term" value="F:ATP binding"/>
    <property type="evidence" value="ECO:0007669"/>
    <property type="project" value="UniProtKB-KW"/>
</dbReference>
<dbReference type="Pfam" id="PF12627">
    <property type="entry name" value="PolyA_pol_RNAbd"/>
    <property type="match status" value="1"/>
</dbReference>
<dbReference type="InterPro" id="IPR006675">
    <property type="entry name" value="HDIG_dom"/>
</dbReference>
<evidence type="ECO:0000256" key="7">
    <source>
        <dbReference type="ARBA" id="ARBA00022800"/>
    </source>
</evidence>
<evidence type="ECO:0000256" key="8">
    <source>
        <dbReference type="ARBA" id="ARBA00022840"/>
    </source>
</evidence>
<dbReference type="CDD" id="cd00077">
    <property type="entry name" value="HDc"/>
    <property type="match status" value="1"/>
</dbReference>
<keyword evidence="16" id="KW-0378">Hydrolase</keyword>
<evidence type="ECO:0000256" key="3">
    <source>
        <dbReference type="ARBA" id="ARBA00022694"/>
    </source>
</evidence>
<keyword evidence="17" id="KW-1185">Reference proteome</keyword>
<dbReference type="CDD" id="cd05398">
    <property type="entry name" value="NT_ClassII-CCAase"/>
    <property type="match status" value="1"/>
</dbReference>
<dbReference type="PANTHER" id="PTHR47545:SF1">
    <property type="entry name" value="MULTIFUNCTIONAL CCA PROTEIN"/>
    <property type="match status" value="1"/>
</dbReference>
<keyword evidence="5" id="KW-0479">Metal-binding</keyword>
<dbReference type="InterPro" id="IPR006674">
    <property type="entry name" value="HD_domain"/>
</dbReference>
<dbReference type="GO" id="GO:0016779">
    <property type="term" value="F:nucleotidyltransferase activity"/>
    <property type="evidence" value="ECO:0007669"/>
    <property type="project" value="UniProtKB-KW"/>
</dbReference>
<keyword evidence="9" id="KW-0460">Magnesium</keyword>
<proteinExistence type="inferred from homology"/>
<evidence type="ECO:0000259" key="13">
    <source>
        <dbReference type="Pfam" id="PF01743"/>
    </source>
</evidence>
<dbReference type="SUPFAM" id="SSF81891">
    <property type="entry name" value="Poly A polymerase C-terminal region-like"/>
    <property type="match status" value="1"/>
</dbReference>
<dbReference type="InterPro" id="IPR050124">
    <property type="entry name" value="tRNA_CCA-adding_enzyme"/>
</dbReference>
<dbReference type="NCBIfam" id="TIGR00277">
    <property type="entry name" value="HDIG"/>
    <property type="match status" value="1"/>
</dbReference>
<reference evidence="16 17" key="1">
    <citation type="submission" date="2006-07" db="EMBL/GenBank/DDBJ databases">
        <title>Annotation of the draft genome assembly of Chlorobium ferroxidans DSM 13031.</title>
        <authorList>
            <consortium name="US DOE Joint Genome Institute (JGI-ORNL)"/>
            <person name="Larimer F."/>
            <person name="Land M."/>
            <person name="Hauser L."/>
        </authorList>
    </citation>
    <scope>NUCLEOTIDE SEQUENCE [LARGE SCALE GENOMIC DNA]</scope>
    <source>
        <strain evidence="16 17">DSM 13031</strain>
    </source>
</reference>
<evidence type="ECO:0000256" key="2">
    <source>
        <dbReference type="ARBA" id="ARBA00022679"/>
    </source>
</evidence>
<dbReference type="GO" id="GO:0016787">
    <property type="term" value="F:hydrolase activity"/>
    <property type="evidence" value="ECO:0007669"/>
    <property type="project" value="UniProtKB-KW"/>
</dbReference>
<evidence type="ECO:0000256" key="12">
    <source>
        <dbReference type="SAM" id="MobiDB-lite"/>
    </source>
</evidence>
<feature type="domain" description="HD" evidence="14">
    <location>
        <begin position="299"/>
        <end position="391"/>
    </location>
</feature>
<keyword evidence="3" id="KW-0819">tRNA processing</keyword>
<dbReference type="GO" id="GO:0042245">
    <property type="term" value="P:RNA repair"/>
    <property type="evidence" value="ECO:0007669"/>
    <property type="project" value="UniProtKB-KW"/>
</dbReference>
<dbReference type="InterPro" id="IPR002646">
    <property type="entry name" value="PolA_pol_head_dom"/>
</dbReference>
<evidence type="ECO:0000313" key="16">
    <source>
        <dbReference type="EMBL" id="EAT58076.1"/>
    </source>
</evidence>
<evidence type="ECO:0000256" key="1">
    <source>
        <dbReference type="ARBA" id="ARBA00001946"/>
    </source>
</evidence>
<comment type="caution">
    <text evidence="16">The sequence shown here is derived from an EMBL/GenBank/DDBJ whole genome shotgun (WGS) entry which is preliminary data.</text>
</comment>
<sequence length="513" mass="57993">MAEGRSWLPAKSPPRLLPTQPPLNDRPFLHSRQVMTTRAQFTLPEILYRIGDLADSSSLNCYLVGGYVRDLLMQRPCSDIDIMVIGDPVPFAGTVQRELHGRNFVLFERFRTAQLELSDPQHGSFKVELVGARKESYNPDSRKPVTLIGTLDDDLSRRDFTINALAMVLNRDGRNDIIDHFNGLDDLRSGILKTPLDPEQTFSDDPLRMMRAARFAAQLDFKLLPDVLAAMKSMHERIRIVSIERVSHEFFKIMQASRPSVGLIILYETGLLHEILPDVAAMAGIEQVDGMGHKDTLFHTFQVIDNLAAHSDNLWLRVAALLHDIAKPATKRFCKSAGWSFHGHDAVGVRIVGKIFRQMRWPLDPLDYVQKMVRLHHRPIPLSKEEISDSAIRRLMFDAGEDLQDLMNLCRADVTSKNPRKVIQIMSNFNNVEKKIAEVGEKDLLARWRPPISGEDIMETLGLGEGRVVGMIKKKMENAVIDGLIPYDREAALAYIKEIFRELSDTDNASGSK</sequence>
<organism evidence="16 17">
    <name type="scientific">Chlorobium ferrooxidans DSM 13031</name>
    <dbReference type="NCBI Taxonomy" id="377431"/>
    <lineage>
        <taxon>Bacteria</taxon>
        <taxon>Pseudomonadati</taxon>
        <taxon>Chlorobiota</taxon>
        <taxon>Chlorobiia</taxon>
        <taxon>Chlorobiales</taxon>
        <taxon>Chlorobiaceae</taxon>
        <taxon>Chlorobium/Pelodictyon group</taxon>
        <taxon>Chlorobium</taxon>
    </lineage>
</organism>
<dbReference type="GO" id="GO:0046872">
    <property type="term" value="F:metal ion binding"/>
    <property type="evidence" value="ECO:0007669"/>
    <property type="project" value="UniProtKB-KW"/>
</dbReference>
<keyword evidence="7" id="KW-0692">RNA repair</keyword>
<dbReference type="InterPro" id="IPR003607">
    <property type="entry name" value="HD/PDEase_dom"/>
</dbReference>
<evidence type="ECO:0000313" key="17">
    <source>
        <dbReference type="Proteomes" id="UP000004162"/>
    </source>
</evidence>
<keyword evidence="4 16" id="KW-0548">Nucleotidyltransferase</keyword>
<keyword evidence="8" id="KW-0067">ATP-binding</keyword>
<comment type="cofactor">
    <cofactor evidence="1">
        <name>Mg(2+)</name>
        <dbReference type="ChEBI" id="CHEBI:18420"/>
    </cofactor>
</comment>
<dbReference type="InterPro" id="IPR032828">
    <property type="entry name" value="PolyA_RNA-bd"/>
</dbReference>
<dbReference type="Pfam" id="PF01966">
    <property type="entry name" value="HD"/>
    <property type="match status" value="1"/>
</dbReference>
<evidence type="ECO:0000256" key="11">
    <source>
        <dbReference type="RuleBase" id="RU003953"/>
    </source>
</evidence>
<keyword evidence="6" id="KW-0547">Nucleotide-binding</keyword>
<keyword evidence="10 11" id="KW-0694">RNA-binding</keyword>
<evidence type="ECO:0000256" key="5">
    <source>
        <dbReference type="ARBA" id="ARBA00022723"/>
    </source>
</evidence>
<evidence type="ECO:0000256" key="9">
    <source>
        <dbReference type="ARBA" id="ARBA00022842"/>
    </source>
</evidence>
<dbReference type="Pfam" id="PF01743">
    <property type="entry name" value="PolyA_pol"/>
    <property type="match status" value="1"/>
</dbReference>
<accession>Q0YP55</accession>
<comment type="similarity">
    <text evidence="11">Belongs to the tRNA nucleotidyltransferase/poly(A) polymerase family.</text>
</comment>
<dbReference type="AlphaFoldDB" id="Q0YP55"/>
<dbReference type="PANTHER" id="PTHR47545">
    <property type="entry name" value="MULTIFUNCTIONAL CCA PROTEIN"/>
    <property type="match status" value="1"/>
</dbReference>
<dbReference type="EMBL" id="AASE01000034">
    <property type="protein sequence ID" value="EAT58076.1"/>
    <property type="molecule type" value="Genomic_DNA"/>
</dbReference>
<reference evidence="16 17" key="2">
    <citation type="submission" date="2006-07" db="EMBL/GenBank/DDBJ databases">
        <title>Sequencing of the draft genome and assembly of Chlorobium ferroxidans DSM 13031.</title>
        <authorList>
            <consortium name="US DOE Joint Genome Institute (JGI-PGF)"/>
            <person name="Copeland A."/>
            <person name="Lucas S."/>
            <person name="Lapidus A."/>
            <person name="Barry K."/>
            <person name="Glavina del Rio T."/>
            <person name="Dalin E."/>
            <person name="Tice H."/>
            <person name="Bruce D."/>
            <person name="Pitluck S."/>
            <person name="Richardson P."/>
        </authorList>
    </citation>
    <scope>NUCLEOTIDE SEQUENCE [LARGE SCALE GENOMIC DNA]</scope>
    <source>
        <strain evidence="16 17">DSM 13031</strain>
    </source>
</reference>
<feature type="domain" description="tRNA nucleotidyltransferase/poly(A) polymerase RNA and SrmB- binding" evidence="15">
    <location>
        <begin position="220"/>
        <end position="281"/>
    </location>
</feature>
<keyword evidence="2 11" id="KW-0808">Transferase</keyword>
<dbReference type="Proteomes" id="UP000004162">
    <property type="component" value="Unassembled WGS sequence"/>
</dbReference>
<evidence type="ECO:0000259" key="15">
    <source>
        <dbReference type="Pfam" id="PF12627"/>
    </source>
</evidence>
<dbReference type="Gene3D" id="1.10.246.80">
    <property type="match status" value="1"/>
</dbReference>
<dbReference type="SUPFAM" id="SSF81301">
    <property type="entry name" value="Nucleotidyltransferase"/>
    <property type="match status" value="1"/>
</dbReference>
<dbReference type="InterPro" id="IPR043519">
    <property type="entry name" value="NT_sf"/>
</dbReference>
<feature type="compositionally biased region" description="Pro residues" evidence="12">
    <location>
        <begin position="11"/>
        <end position="21"/>
    </location>
</feature>
<protein>
    <submittedName>
        <fullName evidence="16">Polynucleotide adenylyltransferase region:Metal-dependent phosphohydrolase, HD subdomain</fullName>
    </submittedName>
</protein>
<evidence type="ECO:0000256" key="10">
    <source>
        <dbReference type="ARBA" id="ARBA00022884"/>
    </source>
</evidence>
<feature type="domain" description="Poly A polymerase head" evidence="13">
    <location>
        <begin position="61"/>
        <end position="192"/>
    </location>
</feature>
<dbReference type="GO" id="GO:0008033">
    <property type="term" value="P:tRNA processing"/>
    <property type="evidence" value="ECO:0007669"/>
    <property type="project" value="UniProtKB-KW"/>
</dbReference>
<evidence type="ECO:0000256" key="4">
    <source>
        <dbReference type="ARBA" id="ARBA00022695"/>
    </source>
</evidence>
<dbReference type="Gene3D" id="3.30.460.10">
    <property type="entry name" value="Beta Polymerase, domain 2"/>
    <property type="match status" value="1"/>
</dbReference>